<dbReference type="InterPro" id="IPR016032">
    <property type="entry name" value="Sig_transdc_resp-reg_C-effctor"/>
</dbReference>
<dbReference type="EMBL" id="CP063169">
    <property type="protein sequence ID" value="QOR69322.1"/>
    <property type="molecule type" value="Genomic_DNA"/>
</dbReference>
<protein>
    <submittedName>
        <fullName evidence="5">DNA-binding response regulator</fullName>
    </submittedName>
</protein>
<dbReference type="SUPFAM" id="SSF48452">
    <property type="entry name" value="TPR-like"/>
    <property type="match status" value="2"/>
</dbReference>
<dbReference type="Pfam" id="PF13432">
    <property type="entry name" value="TPR_16"/>
    <property type="match status" value="1"/>
</dbReference>
<dbReference type="PANTHER" id="PTHR44688">
    <property type="entry name" value="DNA-BINDING TRANSCRIPTIONAL ACTIVATOR DEVR_DOSR"/>
    <property type="match status" value="1"/>
</dbReference>
<dbReference type="Pfam" id="PF00196">
    <property type="entry name" value="GerE"/>
    <property type="match status" value="1"/>
</dbReference>
<dbReference type="AlphaFoldDB" id="A0A7M1SRB1"/>
<dbReference type="GO" id="GO:0006355">
    <property type="term" value="P:regulation of DNA-templated transcription"/>
    <property type="evidence" value="ECO:0007669"/>
    <property type="project" value="InterPro"/>
</dbReference>
<dbReference type="SMART" id="SM00421">
    <property type="entry name" value="HTH_LUXR"/>
    <property type="match status" value="1"/>
</dbReference>
<dbReference type="GO" id="GO:0003677">
    <property type="term" value="F:DNA binding"/>
    <property type="evidence" value="ECO:0007669"/>
    <property type="project" value="UniProtKB-KW"/>
</dbReference>
<evidence type="ECO:0000256" key="3">
    <source>
        <dbReference type="ARBA" id="ARBA00023163"/>
    </source>
</evidence>
<name>A0A7M1SRB1_9MICO</name>
<dbReference type="PRINTS" id="PR00038">
    <property type="entry name" value="HTHLUXR"/>
</dbReference>
<dbReference type="InterPro" id="IPR011990">
    <property type="entry name" value="TPR-like_helical_dom_sf"/>
</dbReference>
<evidence type="ECO:0000256" key="1">
    <source>
        <dbReference type="ARBA" id="ARBA00023015"/>
    </source>
</evidence>
<evidence type="ECO:0000259" key="4">
    <source>
        <dbReference type="PROSITE" id="PS50043"/>
    </source>
</evidence>
<keyword evidence="1" id="KW-0805">Transcription regulation</keyword>
<reference evidence="5 6" key="1">
    <citation type="submission" date="2020-10" db="EMBL/GenBank/DDBJ databases">
        <title>Haloactinobacterium sp. RN3S43, a bacterium isolated from saline soil.</title>
        <authorList>
            <person name="Sun J.-Q."/>
        </authorList>
    </citation>
    <scope>NUCLEOTIDE SEQUENCE [LARGE SCALE GENOMIC DNA]</scope>
    <source>
        <strain evidence="5 6">RN3S43</strain>
    </source>
</reference>
<dbReference type="PROSITE" id="PS50043">
    <property type="entry name" value="HTH_LUXR_2"/>
    <property type="match status" value="1"/>
</dbReference>
<dbReference type="PROSITE" id="PS00622">
    <property type="entry name" value="HTH_LUXR_1"/>
    <property type="match status" value="1"/>
</dbReference>
<evidence type="ECO:0000313" key="5">
    <source>
        <dbReference type="EMBL" id="QOR69322.1"/>
    </source>
</evidence>
<keyword evidence="6" id="KW-1185">Reference proteome</keyword>
<accession>A0A7M1SRB1</accession>
<gene>
    <name evidence="5" type="ORF">IM660_11480</name>
</gene>
<dbReference type="Gene3D" id="1.10.10.10">
    <property type="entry name" value="Winged helix-like DNA-binding domain superfamily/Winged helix DNA-binding domain"/>
    <property type="match status" value="1"/>
</dbReference>
<feature type="domain" description="HTH luxR-type" evidence="4">
    <location>
        <begin position="480"/>
        <end position="545"/>
    </location>
</feature>
<proteinExistence type="predicted"/>
<keyword evidence="3" id="KW-0804">Transcription</keyword>
<dbReference type="InterPro" id="IPR036388">
    <property type="entry name" value="WH-like_DNA-bd_sf"/>
</dbReference>
<dbReference type="Proteomes" id="UP000593758">
    <property type="component" value="Chromosome"/>
</dbReference>
<sequence>MGASPVQDARRACERRAWRDACVAFARADEAGTLEAADLETWAIAAHLTGQRERAEAGWTRAHHEWIARSDPGRAVRCAFWLGLTLVLAGDHARGGGWFARAGHVAADDPDDAARAYLRVPVALQALHGGRPRDALSMFILITEIADGVGDPDLATLGRLGQGQARVALGEPGDGLSLLDEAMVAVTGGEVSPLVAGIVYCAVILACRDTFDVRRAQEWTTGLSRWCADQQGIHPYQGQCLVHRSELLQLRGAWAQALEAVNDARSHLARADGDPVQGLASYQLGELLRLRGESERAEAAYRDAARWGHPLQPGIALLRLAQGRTDDARDGLAAVLAEPQPLSVRIRTLAAAVEVALTSNEPEQARDHLDRLCDAAAPVETDFLRATCDRARGRVHLAEGRPDAAAEALRAAIIAWHHLQAPYEAARTAIYLGAACTALGDHDSATVEWDAARSVLAEMGASVDLDLLARMRAGELSSHTHIAPSGLSDRERQVLVHVAAGETNRQIGAALVISEHTVRRHLQNIFSKLDLPSRAAATAWAYRHGLIDGMNGPHEPGR</sequence>
<dbReference type="InterPro" id="IPR000792">
    <property type="entry name" value="Tscrpt_reg_LuxR_C"/>
</dbReference>
<dbReference type="KEGG" id="halt:IM660_11480"/>
<dbReference type="PANTHER" id="PTHR44688:SF16">
    <property type="entry name" value="DNA-BINDING TRANSCRIPTIONAL ACTIVATOR DEVR_DOSR"/>
    <property type="match status" value="1"/>
</dbReference>
<dbReference type="Gene3D" id="1.25.40.10">
    <property type="entry name" value="Tetratricopeptide repeat domain"/>
    <property type="match status" value="2"/>
</dbReference>
<dbReference type="RefSeq" id="WP_193495625.1">
    <property type="nucleotide sequence ID" value="NZ_CP063169.1"/>
</dbReference>
<dbReference type="SUPFAM" id="SSF46894">
    <property type="entry name" value="C-terminal effector domain of the bipartite response regulators"/>
    <property type="match status" value="1"/>
</dbReference>
<evidence type="ECO:0000256" key="2">
    <source>
        <dbReference type="ARBA" id="ARBA00023125"/>
    </source>
</evidence>
<keyword evidence="2 5" id="KW-0238">DNA-binding</keyword>
<dbReference type="CDD" id="cd06170">
    <property type="entry name" value="LuxR_C_like"/>
    <property type="match status" value="1"/>
</dbReference>
<evidence type="ECO:0000313" key="6">
    <source>
        <dbReference type="Proteomes" id="UP000593758"/>
    </source>
</evidence>
<organism evidence="5 6">
    <name type="scientific">Ruania alkalisoli</name>
    <dbReference type="NCBI Taxonomy" id="2779775"/>
    <lineage>
        <taxon>Bacteria</taxon>
        <taxon>Bacillati</taxon>
        <taxon>Actinomycetota</taxon>
        <taxon>Actinomycetes</taxon>
        <taxon>Micrococcales</taxon>
        <taxon>Ruaniaceae</taxon>
        <taxon>Ruania</taxon>
    </lineage>
</organism>